<dbReference type="InterPro" id="IPR029069">
    <property type="entry name" value="HotDog_dom_sf"/>
</dbReference>
<dbReference type="CDD" id="cd03449">
    <property type="entry name" value="R_hydratase"/>
    <property type="match status" value="1"/>
</dbReference>
<evidence type="ECO:0000313" key="2">
    <source>
        <dbReference type="EMBL" id="SNZ06868.1"/>
    </source>
</evidence>
<dbReference type="PANTHER" id="PTHR43437">
    <property type="entry name" value="HYDROXYACYL-THIOESTER DEHYDRATASE TYPE 2, MITOCHONDRIAL-RELATED"/>
    <property type="match status" value="1"/>
</dbReference>
<dbReference type="Proteomes" id="UP000219453">
    <property type="component" value="Unassembled WGS sequence"/>
</dbReference>
<dbReference type="GO" id="GO:0005835">
    <property type="term" value="C:fatty acid synthase complex"/>
    <property type="evidence" value="ECO:0007669"/>
    <property type="project" value="InterPro"/>
</dbReference>
<dbReference type="OrthoDB" id="51509at2157"/>
<protein>
    <submittedName>
        <fullName evidence="2">3-hydroxybutyryl-CoA dehydratase</fullName>
    </submittedName>
</protein>
<dbReference type="GO" id="GO:0006633">
    <property type="term" value="P:fatty acid biosynthetic process"/>
    <property type="evidence" value="ECO:0007669"/>
    <property type="project" value="InterPro"/>
</dbReference>
<dbReference type="AlphaFoldDB" id="A0A285NC58"/>
<dbReference type="GO" id="GO:0019171">
    <property type="term" value="F:(3R)-hydroxyacyl-[acyl-carrier-protein] dehydratase activity"/>
    <property type="evidence" value="ECO:0007669"/>
    <property type="project" value="TreeGrafter"/>
</dbReference>
<dbReference type="RefSeq" id="WP_097008235.1">
    <property type="nucleotide sequence ID" value="NZ_OBEJ01000001.1"/>
</dbReference>
<name>A0A285NC58_NATPI</name>
<evidence type="ECO:0000259" key="1">
    <source>
        <dbReference type="Pfam" id="PF01575"/>
    </source>
</evidence>
<dbReference type="PANTHER" id="PTHR43437:SF3">
    <property type="entry name" value="HYDROXYACYL-THIOESTER DEHYDRATASE TYPE 2, MITOCHONDRIAL"/>
    <property type="match status" value="1"/>
</dbReference>
<accession>A0A285NC58</accession>
<dbReference type="Gene3D" id="3.10.129.10">
    <property type="entry name" value="Hotdog Thioesterase"/>
    <property type="match status" value="1"/>
</dbReference>
<dbReference type="InterPro" id="IPR003965">
    <property type="entry name" value="Fatty_acid_synthase"/>
</dbReference>
<evidence type="ECO:0000313" key="3">
    <source>
        <dbReference type="Proteomes" id="UP000219453"/>
    </source>
</evidence>
<keyword evidence="3" id="KW-1185">Reference proteome</keyword>
<sequence>MPVATPGDTATARLPVTEERIEAFASVTGDDNPLHLDPEYASESLFDGPVAHGMLPAGAISSALAELPGDIVYVSQDLSFDRPVRPGETIEATVTVAEGLDGDMLRVETTAAADGEPAVTGTATVLSEPHE</sequence>
<feature type="domain" description="MaoC-like" evidence="1">
    <location>
        <begin position="12"/>
        <end position="110"/>
    </location>
</feature>
<dbReference type="InterPro" id="IPR050965">
    <property type="entry name" value="UPF0336/Enoyl-CoA_hydratase"/>
</dbReference>
<dbReference type="EMBL" id="OBEJ01000001">
    <property type="protein sequence ID" value="SNZ06868.1"/>
    <property type="molecule type" value="Genomic_DNA"/>
</dbReference>
<dbReference type="GO" id="GO:0004312">
    <property type="term" value="F:fatty acid synthase activity"/>
    <property type="evidence" value="ECO:0007669"/>
    <property type="project" value="InterPro"/>
</dbReference>
<gene>
    <name evidence="2" type="ORF">SAMN06269185_1314</name>
</gene>
<dbReference type="Pfam" id="PF01575">
    <property type="entry name" value="MaoC_dehydratas"/>
    <property type="match status" value="1"/>
</dbReference>
<dbReference type="InterPro" id="IPR002539">
    <property type="entry name" value="MaoC-like_dom"/>
</dbReference>
<reference evidence="2 3" key="1">
    <citation type="submission" date="2017-09" db="EMBL/GenBank/DDBJ databases">
        <authorList>
            <person name="Ehlers B."/>
            <person name="Leendertz F.H."/>
        </authorList>
    </citation>
    <scope>NUCLEOTIDE SEQUENCE [LARGE SCALE GENOMIC DNA]</scope>
    <source>
        <strain evidence="2 3">DSM 27208</strain>
    </source>
</reference>
<proteinExistence type="predicted"/>
<dbReference type="SUPFAM" id="SSF54637">
    <property type="entry name" value="Thioesterase/thiol ester dehydrase-isomerase"/>
    <property type="match status" value="1"/>
</dbReference>
<organism evidence="2 3">
    <name type="scientific">Natronoarchaeum philippinense</name>
    <dbReference type="NCBI Taxonomy" id="558529"/>
    <lineage>
        <taxon>Archaea</taxon>
        <taxon>Methanobacteriati</taxon>
        <taxon>Methanobacteriota</taxon>
        <taxon>Stenosarchaea group</taxon>
        <taxon>Halobacteria</taxon>
        <taxon>Halobacteriales</taxon>
        <taxon>Natronoarchaeaceae</taxon>
    </lineage>
</organism>
<dbReference type="PRINTS" id="PR01483">
    <property type="entry name" value="FASYNTHASE"/>
</dbReference>